<gene>
    <name evidence="4" type="ORF">GW570_05525</name>
</gene>
<keyword evidence="2" id="KW-0812">Transmembrane</keyword>
<evidence type="ECO:0000259" key="3">
    <source>
        <dbReference type="Pfam" id="PF11181"/>
    </source>
</evidence>
<protein>
    <recommendedName>
        <fullName evidence="3">General stress protein 17M-like domain-containing protein</fullName>
    </recommendedName>
</protein>
<feature type="transmembrane region" description="Helical" evidence="2">
    <location>
        <begin position="99"/>
        <end position="119"/>
    </location>
</feature>
<evidence type="ECO:0000313" key="5">
    <source>
        <dbReference type="Proteomes" id="UP000503164"/>
    </source>
</evidence>
<name>A0AAE6XPQ2_9MICO</name>
<dbReference type="AlphaFoldDB" id="A0AAE6XPQ2"/>
<feature type="transmembrane region" description="Helical" evidence="2">
    <location>
        <begin position="71"/>
        <end position="93"/>
    </location>
</feature>
<keyword evidence="2" id="KW-0472">Membrane</keyword>
<reference evidence="4 5" key="1">
    <citation type="journal article" date="2020" name="Mol. Plant Pathol.">
        <title>Plasmid composition and the chpG gene determine the virulence level of Clavibacter capsici natural isolates in pepper.</title>
        <authorList>
            <person name="Hwang I.S."/>
            <person name="Lee H.M."/>
            <person name="Oh E.J."/>
            <person name="Lee S."/>
            <person name="Heu S."/>
            <person name="Oh C.S."/>
        </authorList>
    </citation>
    <scope>NUCLEOTIDE SEQUENCE [LARGE SCALE GENOMIC DNA]</scope>
    <source>
        <strain evidence="4 5">1101</strain>
    </source>
</reference>
<dbReference type="Pfam" id="PF11181">
    <property type="entry name" value="YflT"/>
    <property type="match status" value="1"/>
</dbReference>
<accession>A0AAE6XPQ2</accession>
<dbReference type="EMBL" id="CP048049">
    <property type="protein sequence ID" value="QIS44590.1"/>
    <property type="molecule type" value="Genomic_DNA"/>
</dbReference>
<proteinExistence type="predicted"/>
<organism evidence="4 5">
    <name type="scientific">Clavibacter capsici</name>
    <dbReference type="NCBI Taxonomy" id="1874630"/>
    <lineage>
        <taxon>Bacteria</taxon>
        <taxon>Bacillati</taxon>
        <taxon>Actinomycetota</taxon>
        <taxon>Actinomycetes</taxon>
        <taxon>Micrococcales</taxon>
        <taxon>Microbacteriaceae</taxon>
        <taxon>Clavibacter</taxon>
    </lineage>
</organism>
<evidence type="ECO:0000256" key="2">
    <source>
        <dbReference type="SAM" id="Phobius"/>
    </source>
</evidence>
<keyword evidence="5" id="KW-1185">Reference proteome</keyword>
<dbReference type="InterPro" id="IPR025889">
    <property type="entry name" value="GSP17M-like_dom"/>
</dbReference>
<feature type="region of interest" description="Disordered" evidence="1">
    <location>
        <begin position="164"/>
        <end position="227"/>
    </location>
</feature>
<evidence type="ECO:0000256" key="1">
    <source>
        <dbReference type="SAM" id="MobiDB-lite"/>
    </source>
</evidence>
<dbReference type="Proteomes" id="UP000503164">
    <property type="component" value="Chromosome"/>
</dbReference>
<evidence type="ECO:0000313" key="4">
    <source>
        <dbReference type="EMBL" id="QIS44590.1"/>
    </source>
</evidence>
<keyword evidence="2" id="KW-1133">Transmembrane helix</keyword>
<feature type="region of interest" description="Disordered" evidence="1">
    <location>
        <begin position="1"/>
        <end position="22"/>
    </location>
</feature>
<feature type="compositionally biased region" description="Low complexity" evidence="1">
    <location>
        <begin position="170"/>
        <end position="185"/>
    </location>
</feature>
<dbReference type="RefSeq" id="WP_053774128.1">
    <property type="nucleotide sequence ID" value="NZ_CP012573.1"/>
</dbReference>
<feature type="domain" description="General stress protein 17M-like" evidence="3">
    <location>
        <begin position="23"/>
        <end position="89"/>
    </location>
</feature>
<sequence length="227" mass="23368">MTNPLLGRPSRARMPKLPQGEPVATYETYDEAQKAVVTLAEADFPVTQVSIVGNELTSVERVTGKLTSARAAVAGAASGAWLGLFLGLVTFLFSPVPNFSVVVGAVIIGVGFGAIYGIVSYSITRRRRDFTSVMQVTATSYSVVVEPDSLNRARNVLGIGDGGTSVHGEPVVATPPAAAPASRPVGRYGERVPEQGGSEQGGSDGPEPTAPPTSTDRPVGEQGASGS</sequence>